<comment type="subcellular location">
    <subcellularLocation>
        <location evidence="1">Cell membrane</location>
        <topology evidence="1">Multi-pass membrane protein</topology>
    </subcellularLocation>
</comment>
<dbReference type="PANTHER" id="PTHR32024:SF1">
    <property type="entry name" value="KTR SYSTEM POTASSIUM UPTAKE PROTEIN B"/>
    <property type="match status" value="1"/>
</dbReference>
<reference evidence="10" key="1">
    <citation type="submission" date="2017-07" db="EMBL/GenBank/DDBJ databases">
        <title>Brachybacterium sp. VR2415.</title>
        <authorList>
            <person name="Tak E.J."/>
            <person name="Bae J.-W."/>
        </authorList>
    </citation>
    <scope>NUCLEOTIDE SEQUENCE [LARGE SCALE GENOMIC DNA]</scope>
    <source>
        <strain evidence="10">VR2415</strain>
    </source>
</reference>
<evidence type="ECO:0000256" key="8">
    <source>
        <dbReference type="SAM" id="Phobius"/>
    </source>
</evidence>
<evidence type="ECO:0000313" key="10">
    <source>
        <dbReference type="Proteomes" id="UP000198398"/>
    </source>
</evidence>
<keyword evidence="7 8" id="KW-0472">Membrane</keyword>
<dbReference type="InterPro" id="IPR003445">
    <property type="entry name" value="Cat_transpt"/>
</dbReference>
<dbReference type="AlphaFoldDB" id="A0A220UFW5"/>
<organism evidence="9 10">
    <name type="scientific">Brachybacterium avium</name>
    <dbReference type="NCBI Taxonomy" id="2017485"/>
    <lineage>
        <taxon>Bacteria</taxon>
        <taxon>Bacillati</taxon>
        <taxon>Actinomycetota</taxon>
        <taxon>Actinomycetes</taxon>
        <taxon>Micrococcales</taxon>
        <taxon>Dermabacteraceae</taxon>
        <taxon>Brachybacterium</taxon>
    </lineage>
</organism>
<evidence type="ECO:0000256" key="4">
    <source>
        <dbReference type="ARBA" id="ARBA00022692"/>
    </source>
</evidence>
<keyword evidence="3" id="KW-1003">Cell membrane</keyword>
<keyword evidence="6" id="KW-0406">Ion transport</keyword>
<feature type="transmembrane region" description="Helical" evidence="8">
    <location>
        <begin position="317"/>
        <end position="343"/>
    </location>
</feature>
<feature type="transmembrane region" description="Helical" evidence="8">
    <location>
        <begin position="103"/>
        <end position="124"/>
    </location>
</feature>
<dbReference type="RefSeq" id="WP_089066322.1">
    <property type="nucleotide sequence ID" value="NZ_CP022316.1"/>
</dbReference>
<name>A0A220UFW5_9MICO</name>
<evidence type="ECO:0000256" key="1">
    <source>
        <dbReference type="ARBA" id="ARBA00004651"/>
    </source>
</evidence>
<dbReference type="PANTHER" id="PTHR32024">
    <property type="entry name" value="TRK SYSTEM POTASSIUM UPTAKE PROTEIN TRKG-RELATED"/>
    <property type="match status" value="1"/>
</dbReference>
<accession>A0A220UFW5</accession>
<feature type="transmembrane region" description="Helical" evidence="8">
    <location>
        <begin position="17"/>
        <end position="39"/>
    </location>
</feature>
<dbReference type="Proteomes" id="UP000198398">
    <property type="component" value="Chromosome"/>
</dbReference>
<evidence type="ECO:0000313" key="9">
    <source>
        <dbReference type="EMBL" id="ASK67088.1"/>
    </source>
</evidence>
<evidence type="ECO:0000256" key="6">
    <source>
        <dbReference type="ARBA" id="ARBA00023065"/>
    </source>
</evidence>
<dbReference type="OrthoDB" id="9810952at2"/>
<sequence length="416" mass="43600">MHPAASAGPGGAETMEALFTAVSSLCVTGLIVVDTPVFWTTFGQVVILALIQVGGFGVMTFASVVGIAVVRKLSLRAKLTAAAEVKSFGIEDVRTLVMSVVRISLLIEAIAAVILTLRFALAYGETWPQALWLGVFHAVSSFNNAGFALYSDSLMSFSDDPVVLLTTSGATVLAGLGFPVLVQIIKHLGTVRLWTMNTRIVLAATPLLLVLGTVFITALEWTNPATLGGMPPHLRILNGFAMSAYTRTAGFNSIDTAAMDPASWLGMDLLMFIGGGPAGTAGGIKVTTFAVLFFLMLGELRGAGAVTVFGKRLSRAVHRQAITVIVMAVGLVAVSTIAIMLMTDFSLDQILFEVVSAFATVGLSTGITAGLPVGGQLIIVALMFIGRLGPITVATGLALRRRALLYDLPKERSIIG</sequence>
<gene>
    <name evidence="9" type="ORF">CFK39_06865</name>
</gene>
<feature type="transmembrane region" description="Helical" evidence="8">
    <location>
        <begin position="377"/>
        <end position="399"/>
    </location>
</feature>
<evidence type="ECO:0000256" key="5">
    <source>
        <dbReference type="ARBA" id="ARBA00022989"/>
    </source>
</evidence>
<feature type="transmembrane region" description="Helical" evidence="8">
    <location>
        <begin position="162"/>
        <end position="185"/>
    </location>
</feature>
<evidence type="ECO:0000256" key="7">
    <source>
        <dbReference type="ARBA" id="ARBA00023136"/>
    </source>
</evidence>
<dbReference type="GO" id="GO:0030001">
    <property type="term" value="P:metal ion transport"/>
    <property type="evidence" value="ECO:0007669"/>
    <property type="project" value="UniProtKB-ARBA"/>
</dbReference>
<keyword evidence="5 8" id="KW-1133">Transmembrane helix</keyword>
<protein>
    <submittedName>
        <fullName evidence="9">ATPase</fullName>
    </submittedName>
</protein>
<evidence type="ECO:0000256" key="3">
    <source>
        <dbReference type="ARBA" id="ARBA00022475"/>
    </source>
</evidence>
<dbReference type="GO" id="GO:0008324">
    <property type="term" value="F:monoatomic cation transmembrane transporter activity"/>
    <property type="evidence" value="ECO:0007669"/>
    <property type="project" value="InterPro"/>
</dbReference>
<keyword evidence="2" id="KW-0813">Transport</keyword>
<keyword evidence="10" id="KW-1185">Reference proteome</keyword>
<dbReference type="EMBL" id="CP022316">
    <property type="protein sequence ID" value="ASK67088.1"/>
    <property type="molecule type" value="Genomic_DNA"/>
</dbReference>
<proteinExistence type="predicted"/>
<evidence type="ECO:0000256" key="2">
    <source>
        <dbReference type="ARBA" id="ARBA00022448"/>
    </source>
</evidence>
<keyword evidence="4 8" id="KW-0812">Transmembrane</keyword>
<feature type="transmembrane region" description="Helical" evidence="8">
    <location>
        <begin position="200"/>
        <end position="221"/>
    </location>
</feature>
<feature type="transmembrane region" description="Helical" evidence="8">
    <location>
        <begin position="269"/>
        <end position="297"/>
    </location>
</feature>
<dbReference type="GO" id="GO:0005886">
    <property type="term" value="C:plasma membrane"/>
    <property type="evidence" value="ECO:0007669"/>
    <property type="project" value="UniProtKB-SubCell"/>
</dbReference>
<feature type="transmembrane region" description="Helical" evidence="8">
    <location>
        <begin position="45"/>
        <end position="70"/>
    </location>
</feature>
<dbReference type="KEGG" id="brv:CFK39_06865"/>
<dbReference type="Pfam" id="PF02386">
    <property type="entry name" value="TrkH"/>
    <property type="match status" value="1"/>
</dbReference>